<evidence type="ECO:0000313" key="7">
    <source>
        <dbReference type="Proteomes" id="UP000053797"/>
    </source>
</evidence>
<dbReference type="Gene3D" id="2.60.40.1180">
    <property type="entry name" value="Golgi alpha-mannosidase II"/>
    <property type="match status" value="2"/>
</dbReference>
<evidence type="ECO:0000313" key="6">
    <source>
        <dbReference type="EMBL" id="KSU49539.1"/>
    </source>
</evidence>
<evidence type="ECO:0000259" key="5">
    <source>
        <dbReference type="Pfam" id="PF21365"/>
    </source>
</evidence>
<dbReference type="GO" id="GO:0090599">
    <property type="term" value="F:alpha-glucosidase activity"/>
    <property type="evidence" value="ECO:0007669"/>
    <property type="project" value="TreeGrafter"/>
</dbReference>
<evidence type="ECO:0000256" key="1">
    <source>
        <dbReference type="ARBA" id="ARBA00007806"/>
    </source>
</evidence>
<gene>
    <name evidence="6" type="ORF">AS033_09240</name>
</gene>
<dbReference type="InterPro" id="IPR048395">
    <property type="entry name" value="Glyco_hydro_31_C"/>
</dbReference>
<dbReference type="AlphaFoldDB" id="A0A0V8GGX1"/>
<dbReference type="Gene3D" id="3.20.20.80">
    <property type="entry name" value="Glycosidases"/>
    <property type="match status" value="1"/>
</dbReference>
<evidence type="ECO:0000259" key="4">
    <source>
        <dbReference type="Pfam" id="PF17137"/>
    </source>
</evidence>
<dbReference type="RefSeq" id="WP_023467908.1">
    <property type="nucleotide sequence ID" value="NZ_FMYN01000002.1"/>
</dbReference>
<dbReference type="GO" id="GO:0005975">
    <property type="term" value="P:carbohydrate metabolic process"/>
    <property type="evidence" value="ECO:0007669"/>
    <property type="project" value="InterPro"/>
</dbReference>
<dbReference type="Proteomes" id="UP000053797">
    <property type="component" value="Unassembled WGS sequence"/>
</dbReference>
<name>A0A0V8GGX1_9BACL</name>
<organism evidence="6 7">
    <name type="scientific">Exiguobacterium indicum</name>
    <dbReference type="NCBI Taxonomy" id="296995"/>
    <lineage>
        <taxon>Bacteria</taxon>
        <taxon>Bacillati</taxon>
        <taxon>Bacillota</taxon>
        <taxon>Bacilli</taxon>
        <taxon>Bacillales</taxon>
        <taxon>Bacillales Family XII. Incertae Sedis</taxon>
        <taxon>Exiguobacterium</taxon>
    </lineage>
</organism>
<dbReference type="GO" id="GO:0006491">
    <property type="term" value="P:N-glycan processing"/>
    <property type="evidence" value="ECO:0007669"/>
    <property type="project" value="TreeGrafter"/>
</dbReference>
<dbReference type="InterPro" id="IPR017853">
    <property type="entry name" value="GH"/>
</dbReference>
<dbReference type="Pfam" id="PF01055">
    <property type="entry name" value="Glyco_hydro_31_2nd"/>
    <property type="match status" value="1"/>
</dbReference>
<dbReference type="SUPFAM" id="SSF51011">
    <property type="entry name" value="Glycosyl hydrolase domain"/>
    <property type="match status" value="1"/>
</dbReference>
<accession>A0A0V8GGX1</accession>
<protein>
    <submittedName>
        <fullName evidence="6">Alpha-xylosidase</fullName>
    </submittedName>
</protein>
<keyword evidence="2" id="KW-0326">Glycosidase</keyword>
<dbReference type="InterPro" id="IPR033403">
    <property type="entry name" value="DUF5110"/>
</dbReference>
<evidence type="ECO:0000256" key="2">
    <source>
        <dbReference type="RuleBase" id="RU361185"/>
    </source>
</evidence>
<dbReference type="OrthoDB" id="176168at2"/>
<feature type="domain" description="Glycosyl hydrolase family 31 C-terminal" evidence="5">
    <location>
        <begin position="509"/>
        <end position="600"/>
    </location>
</feature>
<sequence length="791" mass="91689">MRTIDESHFYTRDMKPQARPDAIIQGDVYRFTVLTSRMIRLEYAADGQFEDRPTQTVFNRDFPVPAYRIVENEEELQIITEHVHLHYTKGPFAANTLYIDVLGNFSTYYSRYTFGGPLRTLKGTARTLDHADGVIPLEEGILSRQGYAAIDDSNAFVLTEDHFVEPRRSGTHDIYYFGYGHDYKQALRDFYHLTGPTPMLPRQVLGNWWSRYWRYSEKEYKDLMTRFKTEDIPFSVSVIDMDWHVTDIPERYGSGWTGYTWNRDLFPDPRGFLQWLKDDDRMVTLNLHPADGVRGFEEAYEAMAVAMGVDPESDVRIPFDFSDRTFIENYFTKLHHPHEADGVDFWWIDWQQGANSKMKGLDPLWMLNHYHALDIARDGNRPLIFSRYAGPGSHRYPVGFSGDTIISWASLQFQPYFTATASNIGYGWWSHDIGGHQRGEKDDELSTRWLQYGVFSPIMRLHSTMSIFNGKEPWRYSTDAANVMKKYLRLRHQLVPYIYTMNARNHFDGLPLVSPMYYEHPEDDQAYNVPNQFYFGTELIVAPMVTPMHRKLHMTATTAWLPEGEWFDFFNGHRYRGGKQIRLFRYLEDQGVLAKAGAIVPLGRHLEQSNALHNPDDLEVVVFPGASNRFTLFEDDSTGVAHRDGVNVETTFALDWEARELTIAAPTGHRDLLPENRSITLILRGVREGYVQRDGESVTGVYDHATQSLRVELGEVTDTITLSLQVEISTNENKMDRLYAFLDQAEISYDLKDRLYRLLSQKLDPVNMMHQLQALELEKDLVDCLLELMLS</sequence>
<dbReference type="InterPro" id="IPR000322">
    <property type="entry name" value="Glyco_hydro_31_TIM"/>
</dbReference>
<dbReference type="Pfam" id="PF17137">
    <property type="entry name" value="DUF5110"/>
    <property type="match status" value="1"/>
</dbReference>
<dbReference type="PANTHER" id="PTHR22762">
    <property type="entry name" value="ALPHA-GLUCOSIDASE"/>
    <property type="match status" value="1"/>
</dbReference>
<dbReference type="CDD" id="cd06595">
    <property type="entry name" value="GH31_u1"/>
    <property type="match status" value="1"/>
</dbReference>
<comment type="similarity">
    <text evidence="1 2">Belongs to the glycosyl hydrolase 31 family.</text>
</comment>
<dbReference type="EMBL" id="LNQL01000002">
    <property type="protein sequence ID" value="KSU49539.1"/>
    <property type="molecule type" value="Genomic_DNA"/>
</dbReference>
<dbReference type="SUPFAM" id="SSF51445">
    <property type="entry name" value="(Trans)glycosidases"/>
    <property type="match status" value="1"/>
</dbReference>
<feature type="domain" description="Glycoside hydrolase family 31 TIM barrel" evidence="3">
    <location>
        <begin position="197"/>
        <end position="501"/>
    </location>
</feature>
<comment type="caution">
    <text evidence="6">The sequence shown here is derived from an EMBL/GenBank/DDBJ whole genome shotgun (WGS) entry which is preliminary data.</text>
</comment>
<feature type="domain" description="DUF5110" evidence="4">
    <location>
        <begin position="618"/>
        <end position="685"/>
    </location>
</feature>
<dbReference type="InterPro" id="IPR013780">
    <property type="entry name" value="Glyco_hydro_b"/>
</dbReference>
<keyword evidence="2" id="KW-0378">Hydrolase</keyword>
<evidence type="ECO:0000259" key="3">
    <source>
        <dbReference type="Pfam" id="PF01055"/>
    </source>
</evidence>
<proteinExistence type="inferred from homology"/>
<dbReference type="PANTHER" id="PTHR22762:SF89">
    <property type="entry name" value="ALPHA-XYLOSIDASE"/>
    <property type="match status" value="1"/>
</dbReference>
<reference evidence="6 7" key="1">
    <citation type="journal article" date="2015" name="Int. J. Syst. Evol. Microbiol.">
        <title>Exiguobacterium enclense sp. nov., isolated from sediment.</title>
        <authorList>
            <person name="Dastager S.G."/>
            <person name="Mawlankar R."/>
            <person name="Sonalkar V.V."/>
            <person name="Thorat M.N."/>
            <person name="Mual P."/>
            <person name="Verma A."/>
            <person name="Krishnamurthi S."/>
            <person name="Tang S.K."/>
            <person name="Li W.J."/>
        </authorList>
    </citation>
    <scope>NUCLEOTIDE SEQUENCE [LARGE SCALE GENOMIC DNA]</scope>
    <source>
        <strain evidence="6 7">NIO-1109</strain>
    </source>
</reference>
<dbReference type="Pfam" id="PF21365">
    <property type="entry name" value="Glyco_hydro_31_3rd"/>
    <property type="match status" value="1"/>
</dbReference>